<keyword evidence="3" id="KW-1185">Reference proteome</keyword>
<protein>
    <submittedName>
        <fullName evidence="2">Formation of crista junctions protein 1</fullName>
    </submittedName>
</protein>
<proteinExistence type="predicted"/>
<dbReference type="EMBL" id="BKCP01006626">
    <property type="protein sequence ID" value="GER43374.1"/>
    <property type="molecule type" value="Genomic_DNA"/>
</dbReference>
<feature type="region of interest" description="Disordered" evidence="1">
    <location>
        <begin position="1"/>
        <end position="24"/>
    </location>
</feature>
<dbReference type="OrthoDB" id="861017at2759"/>
<feature type="compositionally biased region" description="Low complexity" evidence="1">
    <location>
        <begin position="14"/>
        <end position="24"/>
    </location>
</feature>
<name>A0A5A7QE96_STRAF</name>
<accession>A0A5A7QE96</accession>
<evidence type="ECO:0000256" key="1">
    <source>
        <dbReference type="SAM" id="MobiDB-lite"/>
    </source>
</evidence>
<gene>
    <name evidence="2" type="ORF">STAS_20223</name>
</gene>
<evidence type="ECO:0000313" key="2">
    <source>
        <dbReference type="EMBL" id="GER43374.1"/>
    </source>
</evidence>
<reference evidence="3" key="1">
    <citation type="journal article" date="2019" name="Curr. Biol.">
        <title>Genome Sequence of Striga asiatica Provides Insight into the Evolution of Plant Parasitism.</title>
        <authorList>
            <person name="Yoshida S."/>
            <person name="Kim S."/>
            <person name="Wafula E.K."/>
            <person name="Tanskanen J."/>
            <person name="Kim Y.M."/>
            <person name="Honaas L."/>
            <person name="Yang Z."/>
            <person name="Spallek T."/>
            <person name="Conn C.E."/>
            <person name="Ichihashi Y."/>
            <person name="Cheong K."/>
            <person name="Cui S."/>
            <person name="Der J.P."/>
            <person name="Gundlach H."/>
            <person name="Jiao Y."/>
            <person name="Hori C."/>
            <person name="Ishida J.K."/>
            <person name="Kasahara H."/>
            <person name="Kiba T."/>
            <person name="Kim M.S."/>
            <person name="Koo N."/>
            <person name="Laohavisit A."/>
            <person name="Lee Y.H."/>
            <person name="Lumba S."/>
            <person name="McCourt P."/>
            <person name="Mortimer J.C."/>
            <person name="Mutuku J.M."/>
            <person name="Nomura T."/>
            <person name="Sasaki-Sekimoto Y."/>
            <person name="Seto Y."/>
            <person name="Wang Y."/>
            <person name="Wakatake T."/>
            <person name="Sakakibara H."/>
            <person name="Demura T."/>
            <person name="Yamaguchi S."/>
            <person name="Yoneyama K."/>
            <person name="Manabe R.I."/>
            <person name="Nelson D.C."/>
            <person name="Schulman A.H."/>
            <person name="Timko M.P."/>
            <person name="dePamphilis C.W."/>
            <person name="Choi D."/>
            <person name="Shirasu K."/>
        </authorList>
    </citation>
    <scope>NUCLEOTIDE SEQUENCE [LARGE SCALE GENOMIC DNA]</scope>
    <source>
        <strain evidence="3">cv. UVA1</strain>
    </source>
</reference>
<evidence type="ECO:0000313" key="3">
    <source>
        <dbReference type="Proteomes" id="UP000325081"/>
    </source>
</evidence>
<comment type="caution">
    <text evidence="2">The sequence shown here is derived from an EMBL/GenBank/DDBJ whole genome shotgun (WGS) entry which is preliminary data.</text>
</comment>
<sequence>MDLSEASPSPPSSPASTPAAIPSAADIAEPAVDPVSVQGDRRGPINFPNAHGIQFHSWAQVNSYERLTERRIVPTIYVDEFLLKTLGLHDDVMQMLDVMGWRKVMTGNWPVFVDLTLEFLSTFRKKTEDVLEFQLGTECSSGATLSLQMH</sequence>
<dbReference type="Proteomes" id="UP000325081">
    <property type="component" value="Unassembled WGS sequence"/>
</dbReference>
<dbReference type="AlphaFoldDB" id="A0A5A7QE96"/>
<organism evidence="2 3">
    <name type="scientific">Striga asiatica</name>
    <name type="common">Asiatic witchweed</name>
    <name type="synonym">Buchnera asiatica</name>
    <dbReference type="NCBI Taxonomy" id="4170"/>
    <lineage>
        <taxon>Eukaryota</taxon>
        <taxon>Viridiplantae</taxon>
        <taxon>Streptophyta</taxon>
        <taxon>Embryophyta</taxon>
        <taxon>Tracheophyta</taxon>
        <taxon>Spermatophyta</taxon>
        <taxon>Magnoliopsida</taxon>
        <taxon>eudicotyledons</taxon>
        <taxon>Gunneridae</taxon>
        <taxon>Pentapetalae</taxon>
        <taxon>asterids</taxon>
        <taxon>lamiids</taxon>
        <taxon>Lamiales</taxon>
        <taxon>Orobanchaceae</taxon>
        <taxon>Buchnereae</taxon>
        <taxon>Striga</taxon>
    </lineage>
</organism>